<keyword evidence="2" id="KW-1185">Reference proteome</keyword>
<evidence type="ECO:0000313" key="1">
    <source>
        <dbReference type="EMBL" id="MBE9214996.1"/>
    </source>
</evidence>
<reference evidence="1" key="1">
    <citation type="submission" date="2020-10" db="EMBL/GenBank/DDBJ databases">
        <authorList>
            <person name="Castelo-Branco R."/>
            <person name="Eusebio N."/>
            <person name="Adriana R."/>
            <person name="Vieira A."/>
            <person name="Brugerolle De Fraissinette N."/>
            <person name="Rezende De Castro R."/>
            <person name="Schneider M.P."/>
            <person name="Vasconcelos V."/>
            <person name="Leao P.N."/>
        </authorList>
    </citation>
    <scope>NUCLEOTIDE SEQUENCE</scope>
    <source>
        <strain evidence="1">LEGE 06105</strain>
    </source>
</reference>
<accession>A0A8J7K1S4</accession>
<dbReference type="RefSeq" id="WP_193922960.1">
    <property type="nucleotide sequence ID" value="NZ_JADEWL010000080.1"/>
</dbReference>
<dbReference type="Proteomes" id="UP000620559">
    <property type="component" value="Unassembled WGS sequence"/>
</dbReference>
<comment type="caution">
    <text evidence="1">The sequence shown here is derived from an EMBL/GenBank/DDBJ whole genome shotgun (WGS) entry which is preliminary data.</text>
</comment>
<sequence>MKSFRSQILFFTTFLTSVTLSVFTLISSVPVRANTSFFGKISLSPSSEGVRKSVTGYTGGSYSLSAISNRDRRNNLCIGFADPKPDHIVVLEKDFPKLNLKVNSRGYDTTLLIVGPDDKTVRCGDDTGESKDASINGSDWKAGTYKVWVGSFKAGVRRNYKLSLQQ</sequence>
<protein>
    <submittedName>
        <fullName evidence="1">Uncharacterized protein</fullName>
    </submittedName>
</protein>
<gene>
    <name evidence="1" type="ORF">IQ247_20380</name>
</gene>
<evidence type="ECO:0000313" key="2">
    <source>
        <dbReference type="Proteomes" id="UP000620559"/>
    </source>
</evidence>
<proteinExistence type="predicted"/>
<dbReference type="AlphaFoldDB" id="A0A8J7K1S4"/>
<organism evidence="1 2">
    <name type="scientific">Plectonema cf. radiosum LEGE 06105</name>
    <dbReference type="NCBI Taxonomy" id="945769"/>
    <lineage>
        <taxon>Bacteria</taxon>
        <taxon>Bacillati</taxon>
        <taxon>Cyanobacteriota</taxon>
        <taxon>Cyanophyceae</taxon>
        <taxon>Oscillatoriophycideae</taxon>
        <taxon>Oscillatoriales</taxon>
        <taxon>Microcoleaceae</taxon>
        <taxon>Plectonema</taxon>
    </lineage>
</organism>
<dbReference type="EMBL" id="JADEWL010000080">
    <property type="protein sequence ID" value="MBE9214996.1"/>
    <property type="molecule type" value="Genomic_DNA"/>
</dbReference>
<name>A0A8J7K1S4_9CYAN</name>